<name>A0A6A6JLM3_WESOR</name>
<dbReference type="Proteomes" id="UP000800097">
    <property type="component" value="Unassembled WGS sequence"/>
</dbReference>
<evidence type="ECO:0000256" key="1">
    <source>
        <dbReference type="ARBA" id="ARBA00022857"/>
    </source>
</evidence>
<dbReference type="PANTHER" id="PTHR43296">
    <property type="entry name" value="PEROXISOMAL 2,4-DIENOYL-COA REDUCTASE"/>
    <property type="match status" value="1"/>
</dbReference>
<dbReference type="GO" id="GO:0005777">
    <property type="term" value="C:peroxisome"/>
    <property type="evidence" value="ECO:0007669"/>
    <property type="project" value="TreeGrafter"/>
</dbReference>
<organism evidence="6 7">
    <name type="scientific">Westerdykella ornata</name>
    <dbReference type="NCBI Taxonomy" id="318751"/>
    <lineage>
        <taxon>Eukaryota</taxon>
        <taxon>Fungi</taxon>
        <taxon>Dikarya</taxon>
        <taxon>Ascomycota</taxon>
        <taxon>Pezizomycotina</taxon>
        <taxon>Dothideomycetes</taxon>
        <taxon>Pleosporomycetidae</taxon>
        <taxon>Pleosporales</taxon>
        <taxon>Sporormiaceae</taxon>
        <taxon>Westerdykella</taxon>
    </lineage>
</organism>
<comment type="catalytic activity">
    <reaction evidence="5">
        <text>a (2E,4Z)-dienoyl-CoA + NADPH + H(+) = a 4,5-saturated-(3E)-enoyl-CoA + NADP(+)</text>
        <dbReference type="Rhea" id="RHEA:61892"/>
        <dbReference type="ChEBI" id="CHEBI:15378"/>
        <dbReference type="ChEBI" id="CHEBI:57783"/>
        <dbReference type="ChEBI" id="CHEBI:58349"/>
        <dbReference type="ChEBI" id="CHEBI:85099"/>
        <dbReference type="ChEBI" id="CHEBI:85493"/>
        <dbReference type="EC" id="1.3.1.124"/>
    </reaction>
</comment>
<dbReference type="EC" id="1.3.1.124" evidence="3"/>
<keyword evidence="1" id="KW-0521">NADP</keyword>
<gene>
    <name evidence="6" type="ORF">EI97DRAFT_416973</name>
</gene>
<accession>A0A6A6JLM3</accession>
<dbReference type="InterPro" id="IPR002347">
    <property type="entry name" value="SDR_fam"/>
</dbReference>
<dbReference type="RefSeq" id="XP_033654552.1">
    <property type="nucleotide sequence ID" value="XM_033796908.1"/>
</dbReference>
<dbReference type="EMBL" id="ML986491">
    <property type="protein sequence ID" value="KAF2277013.1"/>
    <property type="molecule type" value="Genomic_DNA"/>
</dbReference>
<dbReference type="GeneID" id="54550083"/>
<protein>
    <recommendedName>
        <fullName evidence="3">2,4-dienoyl-CoA reductase [(3E)-enoyl-CoA-producing]</fullName>
        <ecNumber evidence="3">1.3.1.124</ecNumber>
    </recommendedName>
</protein>
<dbReference type="GO" id="GO:0009062">
    <property type="term" value="P:fatty acid catabolic process"/>
    <property type="evidence" value="ECO:0007669"/>
    <property type="project" value="InterPro"/>
</dbReference>
<evidence type="ECO:0000313" key="6">
    <source>
        <dbReference type="EMBL" id="KAF2277013.1"/>
    </source>
</evidence>
<dbReference type="PANTHER" id="PTHR43296:SF2">
    <property type="entry name" value="PEROXISOMAL 2,4-DIENOYL-COA REDUCTASE [(3E)-ENOYL-COA-PRODUCING]"/>
    <property type="match status" value="1"/>
</dbReference>
<dbReference type="Pfam" id="PF13561">
    <property type="entry name" value="adh_short_C2"/>
    <property type="match status" value="1"/>
</dbReference>
<proteinExistence type="predicted"/>
<dbReference type="InterPro" id="IPR036291">
    <property type="entry name" value="NAD(P)-bd_dom_sf"/>
</dbReference>
<evidence type="ECO:0000256" key="5">
    <source>
        <dbReference type="ARBA" id="ARBA00048340"/>
    </source>
</evidence>
<dbReference type="GO" id="GO:0008670">
    <property type="term" value="F:2,4-dienoyl-CoA reductase (NADPH) activity"/>
    <property type="evidence" value="ECO:0007669"/>
    <property type="project" value="InterPro"/>
</dbReference>
<evidence type="ECO:0000256" key="3">
    <source>
        <dbReference type="ARBA" id="ARBA00026117"/>
    </source>
</evidence>
<keyword evidence="7" id="KW-1185">Reference proteome</keyword>
<dbReference type="InterPro" id="IPR045017">
    <property type="entry name" value="DECR2-like"/>
</dbReference>
<evidence type="ECO:0000256" key="4">
    <source>
        <dbReference type="ARBA" id="ARBA00048009"/>
    </source>
</evidence>
<evidence type="ECO:0000256" key="2">
    <source>
        <dbReference type="ARBA" id="ARBA00023002"/>
    </source>
</evidence>
<comment type="catalytic activity">
    <reaction evidence="4">
        <text>a (2E,4E)-dienoyl-CoA + NADPH + H(+) = a 4,5-saturated-(3E)-enoyl-CoA + NADP(+)</text>
        <dbReference type="Rhea" id="RHEA:45912"/>
        <dbReference type="ChEBI" id="CHEBI:15378"/>
        <dbReference type="ChEBI" id="CHEBI:57783"/>
        <dbReference type="ChEBI" id="CHEBI:58349"/>
        <dbReference type="ChEBI" id="CHEBI:85101"/>
        <dbReference type="ChEBI" id="CHEBI:85493"/>
        <dbReference type="EC" id="1.3.1.124"/>
    </reaction>
</comment>
<dbReference type="PRINTS" id="PR00081">
    <property type="entry name" value="GDHRDH"/>
</dbReference>
<reference evidence="6" key="1">
    <citation type="journal article" date="2020" name="Stud. Mycol.">
        <title>101 Dothideomycetes genomes: a test case for predicting lifestyles and emergence of pathogens.</title>
        <authorList>
            <person name="Haridas S."/>
            <person name="Albert R."/>
            <person name="Binder M."/>
            <person name="Bloem J."/>
            <person name="Labutti K."/>
            <person name="Salamov A."/>
            <person name="Andreopoulos B."/>
            <person name="Baker S."/>
            <person name="Barry K."/>
            <person name="Bills G."/>
            <person name="Bluhm B."/>
            <person name="Cannon C."/>
            <person name="Castanera R."/>
            <person name="Culley D."/>
            <person name="Daum C."/>
            <person name="Ezra D."/>
            <person name="Gonzalez J."/>
            <person name="Henrissat B."/>
            <person name="Kuo A."/>
            <person name="Liang C."/>
            <person name="Lipzen A."/>
            <person name="Lutzoni F."/>
            <person name="Magnuson J."/>
            <person name="Mondo S."/>
            <person name="Nolan M."/>
            <person name="Ohm R."/>
            <person name="Pangilinan J."/>
            <person name="Park H.-J."/>
            <person name="Ramirez L."/>
            <person name="Alfaro M."/>
            <person name="Sun H."/>
            <person name="Tritt A."/>
            <person name="Yoshinaga Y."/>
            <person name="Zwiers L.-H."/>
            <person name="Turgeon B."/>
            <person name="Goodwin S."/>
            <person name="Spatafora J."/>
            <person name="Crous P."/>
            <person name="Grigoriev I."/>
        </authorList>
    </citation>
    <scope>NUCLEOTIDE SEQUENCE</scope>
    <source>
        <strain evidence="6">CBS 379.55</strain>
    </source>
</reference>
<dbReference type="Gene3D" id="3.40.50.720">
    <property type="entry name" value="NAD(P)-binding Rossmann-like Domain"/>
    <property type="match status" value="1"/>
</dbReference>
<keyword evidence="2" id="KW-0560">Oxidoreductase</keyword>
<sequence length="313" mass="32871">MPMEKYKYMSNVWKDGIFDNKVVFCTGGAGSICSAQVRAMVHLGANAAIIGRSVEKTEKMARDIETARKGSRVLGLGGVDVRDPEALAKAAERTAKELGSIDFVIAGAAGNFLATIDQLSPNAMKSVIDIDVLGSYNTVKATLPYLVESAKKHKTDGRAPHPHGTGGRIIFVSATLHYSGTALQTHASVAKAGIDAMSVAVAIEQGPKGITSNVIAPGPIRDTEGIARLAKGESETAKAIPSGRYGTVKEIADATIYLFSDAGNYVNGDIIVVDGGHWHTSGVKNGPFQYPDFLLSGEAVTGVKGLKTKKSKL</sequence>
<dbReference type="SUPFAM" id="SSF51735">
    <property type="entry name" value="NAD(P)-binding Rossmann-fold domains"/>
    <property type="match status" value="1"/>
</dbReference>
<evidence type="ECO:0000313" key="7">
    <source>
        <dbReference type="Proteomes" id="UP000800097"/>
    </source>
</evidence>
<dbReference type="AlphaFoldDB" id="A0A6A6JLM3"/>
<dbReference type="OrthoDB" id="2136131at2759"/>